<feature type="transmembrane region" description="Helical" evidence="1">
    <location>
        <begin position="63"/>
        <end position="85"/>
    </location>
</feature>
<keyword evidence="3" id="KW-1185">Reference proteome</keyword>
<gene>
    <name evidence="2" type="ORF">SAMN06265376_10469</name>
</gene>
<feature type="transmembrane region" description="Helical" evidence="1">
    <location>
        <begin position="30"/>
        <end position="51"/>
    </location>
</feature>
<dbReference type="EMBL" id="FZNY01000004">
    <property type="protein sequence ID" value="SNR89155.1"/>
    <property type="molecule type" value="Genomic_DNA"/>
</dbReference>
<organism evidence="2 3">
    <name type="scientific">Dokdonia pacifica</name>
    <dbReference type="NCBI Taxonomy" id="1627892"/>
    <lineage>
        <taxon>Bacteria</taxon>
        <taxon>Pseudomonadati</taxon>
        <taxon>Bacteroidota</taxon>
        <taxon>Flavobacteriia</taxon>
        <taxon>Flavobacteriales</taxon>
        <taxon>Flavobacteriaceae</taxon>
        <taxon>Dokdonia</taxon>
    </lineage>
</organism>
<dbReference type="AlphaFoldDB" id="A0A239A0I1"/>
<keyword evidence="1" id="KW-0812">Transmembrane</keyword>
<evidence type="ECO:0000313" key="2">
    <source>
        <dbReference type="EMBL" id="SNR89155.1"/>
    </source>
</evidence>
<proteinExistence type="predicted"/>
<name>A0A239A0I1_9FLAO</name>
<protein>
    <submittedName>
        <fullName evidence="2">Uncharacterized protein</fullName>
    </submittedName>
</protein>
<evidence type="ECO:0000256" key="1">
    <source>
        <dbReference type="SAM" id="Phobius"/>
    </source>
</evidence>
<feature type="transmembrane region" description="Helical" evidence="1">
    <location>
        <begin position="7"/>
        <end position="24"/>
    </location>
</feature>
<accession>A0A239A0I1</accession>
<keyword evidence="1" id="KW-0472">Membrane</keyword>
<reference evidence="2 3" key="1">
    <citation type="submission" date="2017-06" db="EMBL/GenBank/DDBJ databases">
        <authorList>
            <person name="Kim H.J."/>
            <person name="Triplett B.A."/>
        </authorList>
    </citation>
    <scope>NUCLEOTIDE SEQUENCE [LARGE SCALE GENOMIC DNA]</scope>
    <source>
        <strain evidence="2 3">DSM 25597</strain>
    </source>
</reference>
<dbReference type="Proteomes" id="UP000198379">
    <property type="component" value="Unassembled WGS sequence"/>
</dbReference>
<sequence length="90" mass="10707">MKNILKYARGIPLILLYIYYRFIKNGLYESILKLGVLILILLISLNIFIYVKYHTEKKRISNIITFMLIIIIIIITLIFLTNLFLNWDQG</sequence>
<keyword evidence="1" id="KW-1133">Transmembrane helix</keyword>
<evidence type="ECO:0000313" key="3">
    <source>
        <dbReference type="Proteomes" id="UP000198379"/>
    </source>
</evidence>